<dbReference type="Pfam" id="PF08443">
    <property type="entry name" value="RimK"/>
    <property type="match status" value="1"/>
</dbReference>
<keyword evidence="15" id="KW-1185">Reference proteome</keyword>
<keyword evidence="9" id="KW-0464">Manganese</keyword>
<sequence length="293" mass="31057">MHLDGGGSATLYYDRKKLAPTDVVLPRIAQSINTYGLAVVNQFALHGVPLVNHAQAIAQSRSKMRSLQLLSAHGIDIPATVMARDAAQLKEMVGLVGGVPVLVKLLQGQEKHGVMVCESLQSLEAALEAVLGLGHNLVMQEYVKSTSQDVRVLVVGGKAIAAVRRRPRPGRLAHTLIKGARLEEMELSPGQRATAEKATRLVGLEVAAVDLLDVQGQSKVFEVNSSPALPEMEAVTGMDLATPIIIRAEELVAGAEPVSMPDLLPPRPLASAVVPAPRKKRASRTPRSGSEGA</sequence>
<dbReference type="InterPro" id="IPR013815">
    <property type="entry name" value="ATP_grasp_subdomain_1"/>
</dbReference>
<dbReference type="GO" id="GO:0005737">
    <property type="term" value="C:cytoplasm"/>
    <property type="evidence" value="ECO:0007669"/>
    <property type="project" value="TreeGrafter"/>
</dbReference>
<evidence type="ECO:0000256" key="4">
    <source>
        <dbReference type="ARBA" id="ARBA00022723"/>
    </source>
</evidence>
<dbReference type="GO" id="GO:0006412">
    <property type="term" value="P:translation"/>
    <property type="evidence" value="ECO:0007669"/>
    <property type="project" value="UniProtKB-KW"/>
</dbReference>
<keyword evidence="7" id="KW-0460">Magnesium</keyword>
<dbReference type="PROSITE" id="PS50975">
    <property type="entry name" value="ATP_GRASP"/>
    <property type="match status" value="1"/>
</dbReference>
<keyword evidence="4" id="KW-0479">Metal-binding</keyword>
<evidence type="ECO:0000256" key="8">
    <source>
        <dbReference type="ARBA" id="ARBA00022917"/>
    </source>
</evidence>
<dbReference type="AlphaFoldDB" id="A0A511T5Z3"/>
<dbReference type="STRING" id="1334629.MFUL124B02_19070"/>
<accession>A0A511T5Z3</accession>
<dbReference type="Gene3D" id="3.30.1490.20">
    <property type="entry name" value="ATP-grasp fold, A domain"/>
    <property type="match status" value="1"/>
</dbReference>
<dbReference type="InterPro" id="IPR004666">
    <property type="entry name" value="Rp_bS6_RimK/Lys_biosynth_LsyX"/>
</dbReference>
<dbReference type="GO" id="GO:0005524">
    <property type="term" value="F:ATP binding"/>
    <property type="evidence" value="ECO:0007669"/>
    <property type="project" value="UniProtKB-UniRule"/>
</dbReference>
<dbReference type="EMBL" id="FOIB01000009">
    <property type="protein sequence ID" value="SEU31724.1"/>
    <property type="molecule type" value="Genomic_DNA"/>
</dbReference>
<evidence type="ECO:0000256" key="7">
    <source>
        <dbReference type="ARBA" id="ARBA00022842"/>
    </source>
</evidence>
<name>A0A511T5Z3_MYXFU</name>
<dbReference type="GO" id="GO:0018169">
    <property type="term" value="F:ribosomal S6-glutamic acid ligase activity"/>
    <property type="evidence" value="ECO:0007669"/>
    <property type="project" value="TreeGrafter"/>
</dbReference>
<protein>
    <submittedName>
        <fullName evidence="13">Putative alpha-L-glutamate ligase</fullName>
    </submittedName>
    <submittedName>
        <fullName evidence="14">Ribosomal protein S6--L-glutamate ligase</fullName>
    </submittedName>
</protein>
<proteinExistence type="predicted"/>
<dbReference type="PANTHER" id="PTHR21621">
    <property type="entry name" value="RIBOSOMAL PROTEIN S6 MODIFICATION PROTEIN"/>
    <property type="match status" value="1"/>
</dbReference>
<dbReference type="EMBL" id="BJXR01000034">
    <property type="protein sequence ID" value="GEN09357.1"/>
    <property type="molecule type" value="Genomic_DNA"/>
</dbReference>
<dbReference type="Proteomes" id="UP000321514">
    <property type="component" value="Unassembled WGS sequence"/>
</dbReference>
<dbReference type="InterPro" id="IPR013651">
    <property type="entry name" value="ATP-grasp_RimK-type"/>
</dbReference>
<dbReference type="Gene3D" id="3.40.50.20">
    <property type="match status" value="1"/>
</dbReference>
<comment type="cofactor">
    <cofactor evidence="2">
        <name>Mg(2+)</name>
        <dbReference type="ChEBI" id="CHEBI:18420"/>
    </cofactor>
</comment>
<comment type="cofactor">
    <cofactor evidence="1">
        <name>Mn(2+)</name>
        <dbReference type="ChEBI" id="CHEBI:29035"/>
    </cofactor>
</comment>
<keyword evidence="14" id="KW-0689">Ribosomal protein</keyword>
<reference evidence="14 15" key="1">
    <citation type="submission" date="2016-10" db="EMBL/GenBank/DDBJ databases">
        <authorList>
            <person name="Varghese N."/>
            <person name="Submissions S."/>
        </authorList>
    </citation>
    <scope>NUCLEOTIDE SEQUENCE [LARGE SCALE GENOMIC DNA]</scope>
    <source>
        <strain evidence="14 15">DSM 16525</strain>
    </source>
</reference>
<gene>
    <name evidence="13" type="primary">rimK_2</name>
    <name evidence="13" type="ORF">MFU01_43940</name>
    <name evidence="14" type="ORF">SAMN05443572_1098</name>
</gene>
<feature type="domain" description="ATP-grasp" evidence="12">
    <location>
        <begin position="67"/>
        <end position="249"/>
    </location>
</feature>
<dbReference type="InterPro" id="IPR041107">
    <property type="entry name" value="Rimk_N"/>
</dbReference>
<evidence type="ECO:0000256" key="6">
    <source>
        <dbReference type="ARBA" id="ARBA00022840"/>
    </source>
</evidence>
<evidence type="ECO:0000256" key="10">
    <source>
        <dbReference type="PROSITE-ProRule" id="PRU00409"/>
    </source>
</evidence>
<dbReference type="GO" id="GO:0005840">
    <property type="term" value="C:ribosome"/>
    <property type="evidence" value="ECO:0007669"/>
    <property type="project" value="UniProtKB-KW"/>
</dbReference>
<keyword evidence="14" id="KW-0687">Ribonucleoprotein</keyword>
<dbReference type="NCBIfam" id="TIGR00768">
    <property type="entry name" value="rimK_fam"/>
    <property type="match status" value="1"/>
</dbReference>
<evidence type="ECO:0000313" key="13">
    <source>
        <dbReference type="EMBL" id="GEN09357.1"/>
    </source>
</evidence>
<keyword evidence="8" id="KW-0648">Protein biosynthesis</keyword>
<evidence type="ECO:0000256" key="9">
    <source>
        <dbReference type="ARBA" id="ARBA00023211"/>
    </source>
</evidence>
<keyword evidence="3 13" id="KW-0436">Ligase</keyword>
<evidence type="ECO:0000256" key="11">
    <source>
        <dbReference type="SAM" id="MobiDB-lite"/>
    </source>
</evidence>
<organism evidence="13 16">
    <name type="scientific">Myxococcus fulvus</name>
    <dbReference type="NCBI Taxonomy" id="33"/>
    <lineage>
        <taxon>Bacteria</taxon>
        <taxon>Pseudomonadati</taxon>
        <taxon>Myxococcota</taxon>
        <taxon>Myxococcia</taxon>
        <taxon>Myxococcales</taxon>
        <taxon>Cystobacterineae</taxon>
        <taxon>Myxococcaceae</taxon>
        <taxon>Myxococcus</taxon>
    </lineage>
</organism>
<evidence type="ECO:0000256" key="3">
    <source>
        <dbReference type="ARBA" id="ARBA00022598"/>
    </source>
</evidence>
<dbReference type="InterPro" id="IPR011761">
    <property type="entry name" value="ATP-grasp"/>
</dbReference>
<dbReference type="PANTHER" id="PTHR21621:SF7">
    <property type="entry name" value="RIBOSOMAL PROTEIN BS6--L-GLUTAMATE LIGASE"/>
    <property type="match status" value="1"/>
</dbReference>
<feature type="region of interest" description="Disordered" evidence="11">
    <location>
        <begin position="258"/>
        <end position="293"/>
    </location>
</feature>
<dbReference type="SUPFAM" id="SSF56059">
    <property type="entry name" value="Glutathione synthetase ATP-binding domain-like"/>
    <property type="match status" value="1"/>
</dbReference>
<dbReference type="Gene3D" id="3.30.470.20">
    <property type="entry name" value="ATP-grasp fold, B domain"/>
    <property type="match status" value="1"/>
</dbReference>
<evidence type="ECO:0000256" key="5">
    <source>
        <dbReference type="ARBA" id="ARBA00022741"/>
    </source>
</evidence>
<keyword evidence="5 10" id="KW-0547">Nucleotide-binding</keyword>
<evidence type="ECO:0000313" key="14">
    <source>
        <dbReference type="EMBL" id="SEU31724.1"/>
    </source>
</evidence>
<evidence type="ECO:0000259" key="12">
    <source>
        <dbReference type="PROSITE" id="PS50975"/>
    </source>
</evidence>
<dbReference type="Pfam" id="PF18030">
    <property type="entry name" value="Rimk_N"/>
    <property type="match status" value="1"/>
</dbReference>
<evidence type="ECO:0000313" key="15">
    <source>
        <dbReference type="Proteomes" id="UP000183760"/>
    </source>
</evidence>
<evidence type="ECO:0000256" key="2">
    <source>
        <dbReference type="ARBA" id="ARBA00001946"/>
    </source>
</evidence>
<keyword evidence="6 10" id="KW-0067">ATP-binding</keyword>
<dbReference type="Proteomes" id="UP000183760">
    <property type="component" value="Unassembled WGS sequence"/>
</dbReference>
<evidence type="ECO:0000313" key="16">
    <source>
        <dbReference type="Proteomes" id="UP000321514"/>
    </source>
</evidence>
<evidence type="ECO:0000256" key="1">
    <source>
        <dbReference type="ARBA" id="ARBA00001936"/>
    </source>
</evidence>
<dbReference type="GO" id="GO:0046872">
    <property type="term" value="F:metal ion binding"/>
    <property type="evidence" value="ECO:0007669"/>
    <property type="project" value="UniProtKB-KW"/>
</dbReference>
<comment type="caution">
    <text evidence="13">The sequence shown here is derived from an EMBL/GenBank/DDBJ whole genome shotgun (WGS) entry which is preliminary data.</text>
</comment>
<reference evidence="13 16" key="2">
    <citation type="submission" date="2019-07" db="EMBL/GenBank/DDBJ databases">
        <title>Whole genome shotgun sequence of Myxococcus fulvus NBRC 100333.</title>
        <authorList>
            <person name="Hosoyama A."/>
            <person name="Uohara A."/>
            <person name="Ohji S."/>
            <person name="Ichikawa N."/>
        </authorList>
    </citation>
    <scope>NUCLEOTIDE SEQUENCE [LARGE SCALE GENOMIC DNA]</scope>
    <source>
        <strain evidence="13 16">NBRC 100333</strain>
    </source>
</reference>
<dbReference type="GO" id="GO:0009432">
    <property type="term" value="P:SOS response"/>
    <property type="evidence" value="ECO:0007669"/>
    <property type="project" value="TreeGrafter"/>
</dbReference>